<dbReference type="Gene3D" id="3.40.50.2000">
    <property type="entry name" value="Glycogen Phosphorylase B"/>
    <property type="match status" value="2"/>
</dbReference>
<proteinExistence type="inferred from homology"/>
<dbReference type="GO" id="GO:0035251">
    <property type="term" value="F:UDP-glucosyltransferase activity"/>
    <property type="evidence" value="ECO:0007669"/>
    <property type="project" value="InterPro"/>
</dbReference>
<name>A0A5K1DAY3_9MAGN</name>
<gene>
    <name evidence="3" type="ORF">NYM_LOCUS20430</name>
</gene>
<dbReference type="OrthoDB" id="5835829at2759"/>
<reference evidence="3" key="1">
    <citation type="submission" date="2019-09" db="EMBL/GenBank/DDBJ databases">
        <authorList>
            <person name="Zhang L."/>
        </authorList>
    </citation>
    <scope>NUCLEOTIDE SEQUENCE</scope>
</reference>
<dbReference type="PANTHER" id="PTHR48049">
    <property type="entry name" value="GLYCOSYLTRANSFERASE"/>
    <property type="match status" value="1"/>
</dbReference>
<dbReference type="EMBL" id="LR721783">
    <property type="protein sequence ID" value="VVW35143.1"/>
    <property type="molecule type" value="Genomic_DNA"/>
</dbReference>
<dbReference type="InterPro" id="IPR050481">
    <property type="entry name" value="UDP-glycosyltransf_plant"/>
</dbReference>
<organism evidence="3">
    <name type="scientific">Nymphaea colorata</name>
    <name type="common">pocket water lily</name>
    <dbReference type="NCBI Taxonomy" id="210225"/>
    <lineage>
        <taxon>Eukaryota</taxon>
        <taxon>Viridiplantae</taxon>
        <taxon>Streptophyta</taxon>
        <taxon>Embryophyta</taxon>
        <taxon>Tracheophyta</taxon>
        <taxon>Spermatophyta</taxon>
        <taxon>Magnoliopsida</taxon>
        <taxon>Nymphaeales</taxon>
        <taxon>Nymphaeaceae</taxon>
        <taxon>Nymphaea</taxon>
    </lineage>
</organism>
<dbReference type="InterPro" id="IPR002213">
    <property type="entry name" value="UDP_glucos_trans"/>
</dbReference>
<accession>A0A5K1DAY3</accession>
<evidence type="ECO:0000256" key="1">
    <source>
        <dbReference type="ARBA" id="ARBA00009995"/>
    </source>
</evidence>
<dbReference type="FunFam" id="3.40.50.2000:FF:000037">
    <property type="entry name" value="Glycosyltransferase"/>
    <property type="match status" value="1"/>
</dbReference>
<dbReference type="PANTHER" id="PTHR48049:SF84">
    <property type="entry name" value="UDP-GLYCOSYLTRANSFERASE 79A6"/>
    <property type="match status" value="1"/>
</dbReference>
<sequence length="458" mass="50512">MKGVSQPFHAVMLPWLGFGHICPFIQLSNLLVEHGITVTFLSPPTLVPKIRPSLHPSIPIVSYDLPPITGLPLGVESTASALSMRLLLMEALDASEPQISNILCKLSPEVIIFDFVYHWIPPLACSLGIKPVLYYIAAAISAMPMKIFTVLHPRKLALTVSERLPVRFVSAITSLKPYEARDLLQNLRKHHNSGMSPCSRMLAVMALSSAIIIKSAMEIEDTYIKFFSSLTGKQVLPCGALMSKSPRGELEERWQQWLNKFPVGSVVFCSFGSEVCFTNEQILELIAGLEMSGAPFLAVLNFTASGEHAAKQEIVGERMGGKGMVHAGWVQQQHILRHPSVGVHISHGGLSTMMEGVAGGCQTVLIQQTADQFMNAKLMVKRLKAGVAVKRRSKDGWFTREAVCEALRMVTENDGEKTKKIRANNAKLREFLLNESVQQEYIRTVIGKLQELVLSQSC</sequence>
<dbReference type="CDD" id="cd03784">
    <property type="entry name" value="GT1_Gtf-like"/>
    <property type="match status" value="1"/>
</dbReference>
<dbReference type="SUPFAM" id="SSF53756">
    <property type="entry name" value="UDP-Glycosyltransferase/glycogen phosphorylase"/>
    <property type="match status" value="1"/>
</dbReference>
<evidence type="ECO:0008006" key="4">
    <source>
        <dbReference type="Google" id="ProtNLM"/>
    </source>
</evidence>
<evidence type="ECO:0000313" key="3">
    <source>
        <dbReference type="EMBL" id="VVW35143.1"/>
    </source>
</evidence>
<dbReference type="Pfam" id="PF00201">
    <property type="entry name" value="UDPGT"/>
    <property type="match status" value="1"/>
</dbReference>
<dbReference type="AlphaFoldDB" id="A0A5K1DAY3"/>
<evidence type="ECO:0000256" key="2">
    <source>
        <dbReference type="ARBA" id="ARBA00022679"/>
    </source>
</evidence>
<keyword evidence="2" id="KW-0808">Transferase</keyword>
<comment type="similarity">
    <text evidence="1">Belongs to the UDP-glycosyltransferase family.</text>
</comment>
<dbReference type="Gramene" id="NC5G0262700.1">
    <property type="protein sequence ID" value="NC5G0262700.1:cds"/>
    <property type="gene ID" value="NC5G0262700"/>
</dbReference>
<protein>
    <recommendedName>
        <fullName evidence="4">Glycosyltransferase</fullName>
    </recommendedName>
</protein>